<dbReference type="RefSeq" id="WP_101287353.1">
    <property type="nucleotide sequence ID" value="NZ_FOUQ01000001.1"/>
</dbReference>
<keyword evidence="5" id="KW-1185">Reference proteome</keyword>
<evidence type="ECO:0000313" key="5">
    <source>
        <dbReference type="Proteomes" id="UP000233491"/>
    </source>
</evidence>
<feature type="compositionally biased region" description="Low complexity" evidence="1">
    <location>
        <begin position="153"/>
        <end position="173"/>
    </location>
</feature>
<feature type="region of interest" description="Disordered" evidence="1">
    <location>
        <begin position="143"/>
        <end position="174"/>
    </location>
</feature>
<comment type="caution">
    <text evidence="4">The sequence shown here is derived from an EMBL/GenBank/DDBJ whole genome shotgun (WGS) entry which is preliminary data.</text>
</comment>
<reference evidence="4 5" key="1">
    <citation type="submission" date="2017-12" db="EMBL/GenBank/DDBJ databases">
        <title>Anaerobic carbon monoxide metabolism by Pleomorphomonas carboxyditropha sp. nov., a new mesophilic hydrogenogenic carboxidotroph.</title>
        <authorList>
            <person name="Esquivel-Elizondo S."/>
            <person name="Krajmalnik-Brown R."/>
        </authorList>
    </citation>
    <scope>NUCLEOTIDE SEQUENCE [LARGE SCALE GENOMIC DNA]</scope>
    <source>
        <strain evidence="4 5">R5-392</strain>
    </source>
</reference>
<feature type="compositionally biased region" description="Low complexity" evidence="1">
    <location>
        <begin position="24"/>
        <end position="59"/>
    </location>
</feature>
<dbReference type="InterPro" id="IPR011033">
    <property type="entry name" value="PRC_barrel-like_sf"/>
</dbReference>
<feature type="domain" description="PRC-barrel" evidence="3">
    <location>
        <begin position="77"/>
        <end position="133"/>
    </location>
</feature>
<dbReference type="OrthoDB" id="7818259at2"/>
<dbReference type="InterPro" id="IPR027275">
    <property type="entry name" value="PRC-brl_dom"/>
</dbReference>
<proteinExistence type="predicted"/>
<dbReference type="PANTHER" id="PTHR36505">
    <property type="entry name" value="BLR1072 PROTEIN"/>
    <property type="match status" value="1"/>
</dbReference>
<name>A0A1I4R244_9HYPH</name>
<dbReference type="Pfam" id="PF05239">
    <property type="entry name" value="PRC"/>
    <property type="match status" value="1"/>
</dbReference>
<organism evidence="4 5">
    <name type="scientific">Pleomorphomonas diazotrophica</name>
    <dbReference type="NCBI Taxonomy" id="1166257"/>
    <lineage>
        <taxon>Bacteria</taxon>
        <taxon>Pseudomonadati</taxon>
        <taxon>Pseudomonadota</taxon>
        <taxon>Alphaproteobacteria</taxon>
        <taxon>Hyphomicrobiales</taxon>
        <taxon>Pleomorphomonadaceae</taxon>
        <taxon>Pleomorphomonas</taxon>
    </lineage>
</organism>
<feature type="chain" id="PRO_5015065662" description="PRC-barrel domain-containing protein" evidence="2">
    <location>
        <begin position="22"/>
        <end position="234"/>
    </location>
</feature>
<keyword evidence="2" id="KW-0732">Signal</keyword>
<dbReference type="EMBL" id="PJNW01000002">
    <property type="protein sequence ID" value="PKR90258.1"/>
    <property type="molecule type" value="Genomic_DNA"/>
</dbReference>
<dbReference type="Proteomes" id="UP000233491">
    <property type="component" value="Unassembled WGS sequence"/>
</dbReference>
<dbReference type="PANTHER" id="PTHR36505:SF1">
    <property type="entry name" value="BLR1072 PROTEIN"/>
    <property type="match status" value="1"/>
</dbReference>
<evidence type="ECO:0000256" key="1">
    <source>
        <dbReference type="SAM" id="MobiDB-lite"/>
    </source>
</evidence>
<dbReference type="SUPFAM" id="SSF50346">
    <property type="entry name" value="PRC-barrel domain"/>
    <property type="match status" value="1"/>
</dbReference>
<evidence type="ECO:0000313" key="4">
    <source>
        <dbReference type="EMBL" id="PKR90258.1"/>
    </source>
</evidence>
<evidence type="ECO:0000259" key="3">
    <source>
        <dbReference type="Pfam" id="PF05239"/>
    </source>
</evidence>
<dbReference type="AlphaFoldDB" id="A0A1I4R244"/>
<feature type="signal peptide" evidence="2">
    <location>
        <begin position="1"/>
        <end position="21"/>
    </location>
</feature>
<gene>
    <name evidence="4" type="ORF">CXZ10_02390</name>
</gene>
<accession>A0A1I4R244</accession>
<dbReference type="Gene3D" id="2.30.30.240">
    <property type="entry name" value="PRC-barrel domain"/>
    <property type="match status" value="1"/>
</dbReference>
<sequence length="234" mass="23069">MKTRLLSVLLLTAAFPLSAAAQDTTTSPGATPGATQTQPMDGTTATDPAVTPTTPTDSSVMASTETFVTVPETGAWRVSDLQGKAVYGSDGASIGEINDVLVSQDGSINAVIIGVGGFLGIGEKDVAVNMSALQLGPGDTQAQADAASRALPDATDATGATGATGTDSAATGMDGTGGAAGTAGATGDMTAANTNNGASIGDDGLPDRIILNVTRQELEQAPAFEGVRAQTQQP</sequence>
<protein>
    <recommendedName>
        <fullName evidence="3">PRC-barrel domain-containing protein</fullName>
    </recommendedName>
</protein>
<feature type="region of interest" description="Disordered" evidence="1">
    <location>
        <begin position="21"/>
        <end position="59"/>
    </location>
</feature>
<evidence type="ECO:0000256" key="2">
    <source>
        <dbReference type="SAM" id="SignalP"/>
    </source>
</evidence>